<evidence type="ECO:0000259" key="2">
    <source>
        <dbReference type="Pfam" id="PF15743"/>
    </source>
</evidence>
<organism evidence="3 4">
    <name type="scientific">Cnephaeus nilssonii</name>
    <name type="common">Northern bat</name>
    <name type="synonym">Eptesicus nilssonii</name>
    <dbReference type="NCBI Taxonomy" id="3371016"/>
    <lineage>
        <taxon>Eukaryota</taxon>
        <taxon>Metazoa</taxon>
        <taxon>Chordata</taxon>
        <taxon>Craniata</taxon>
        <taxon>Vertebrata</taxon>
        <taxon>Euteleostomi</taxon>
        <taxon>Mammalia</taxon>
        <taxon>Eutheria</taxon>
        <taxon>Laurasiatheria</taxon>
        <taxon>Chiroptera</taxon>
        <taxon>Yangochiroptera</taxon>
        <taxon>Vespertilionidae</taxon>
        <taxon>Cnephaeus</taxon>
    </lineage>
</organism>
<accession>A0AA40HYX4</accession>
<proteinExistence type="predicted"/>
<dbReference type="Proteomes" id="UP001177744">
    <property type="component" value="Unassembled WGS sequence"/>
</dbReference>
<dbReference type="InterPro" id="IPR039062">
    <property type="entry name" value="SPAT1"/>
</dbReference>
<keyword evidence="4" id="KW-1185">Reference proteome</keyword>
<feature type="domain" description="Spermatogenesis-associated protein 1 C-terminal" evidence="2">
    <location>
        <begin position="88"/>
        <end position="207"/>
    </location>
</feature>
<evidence type="ECO:0000313" key="3">
    <source>
        <dbReference type="EMBL" id="KAK1339865.1"/>
    </source>
</evidence>
<dbReference type="PANTHER" id="PTHR14421:SF3">
    <property type="entry name" value="SPERMATOGENESIS-ASSOCIATED PROTEIN 1"/>
    <property type="match status" value="1"/>
</dbReference>
<evidence type="ECO:0000313" key="4">
    <source>
        <dbReference type="Proteomes" id="UP001177744"/>
    </source>
</evidence>
<keyword evidence="1" id="KW-0175">Coiled coil</keyword>
<dbReference type="AlphaFoldDB" id="A0AA40HYX4"/>
<feature type="coiled-coil region" evidence="1">
    <location>
        <begin position="173"/>
        <end position="200"/>
    </location>
</feature>
<name>A0AA40HYX4_CNENI</name>
<dbReference type="Pfam" id="PF15743">
    <property type="entry name" value="SPATA1_C"/>
    <property type="match status" value="1"/>
</dbReference>
<reference evidence="3" key="1">
    <citation type="submission" date="2023-06" db="EMBL/GenBank/DDBJ databases">
        <title>Reference genome for the Northern bat (Eptesicus nilssonii), a most northern bat species.</title>
        <authorList>
            <person name="Laine V.N."/>
            <person name="Pulliainen A.T."/>
            <person name="Lilley T.M."/>
        </authorList>
    </citation>
    <scope>NUCLEOTIDE SEQUENCE</scope>
    <source>
        <strain evidence="3">BLF_Eptnil</strain>
        <tissue evidence="3">Kidney</tissue>
    </source>
</reference>
<dbReference type="EMBL" id="JAULJE010000008">
    <property type="protein sequence ID" value="KAK1339865.1"/>
    <property type="molecule type" value="Genomic_DNA"/>
</dbReference>
<dbReference type="InterPro" id="IPR031478">
    <property type="entry name" value="SPATA1_C"/>
</dbReference>
<protein>
    <recommendedName>
        <fullName evidence="2">Spermatogenesis-associated protein 1 C-terminal domain-containing protein</fullName>
    </recommendedName>
</protein>
<sequence length="214" mass="24860">MTQTLSSRRHWRRELSVLLAQSATPATLSPAPCAFCWPNRGRSGVMLAALPPPVALRCPLVVRCPTFLQIHDPVITHRYASQREKITKQIKQVKEERQYLETIRKELISKQYDACDSWKEKYFETKEVTASLEEVLTKHREDLELYYKKVLLQLEAREVNMKPKNMANTTDSKNSLIIQITEVQQEIDQLKRKLVTEKMKHIIEAKVIVIFSQG</sequence>
<gene>
    <name evidence="3" type="ORF">QTO34_018423</name>
</gene>
<comment type="caution">
    <text evidence="3">The sequence shown here is derived from an EMBL/GenBank/DDBJ whole genome shotgun (WGS) entry which is preliminary data.</text>
</comment>
<dbReference type="PANTHER" id="PTHR14421">
    <property type="entry name" value="SPERMATOGENESIS-ASSOCIATED PROTEIN 1"/>
    <property type="match status" value="1"/>
</dbReference>
<evidence type="ECO:0000256" key="1">
    <source>
        <dbReference type="SAM" id="Coils"/>
    </source>
</evidence>